<dbReference type="GO" id="GO:0007165">
    <property type="term" value="P:signal transduction"/>
    <property type="evidence" value="ECO:0007669"/>
    <property type="project" value="UniProtKB-KW"/>
</dbReference>
<dbReference type="AlphaFoldDB" id="A0A0C7P3Q3"/>
<feature type="coiled-coil region" evidence="4">
    <location>
        <begin position="699"/>
        <end position="768"/>
    </location>
</feature>
<dbReference type="InterPro" id="IPR004089">
    <property type="entry name" value="MCPsignal_dom"/>
</dbReference>
<name>A0A0C7P3Q3_DEFTU</name>
<dbReference type="PROSITE" id="PS50885">
    <property type="entry name" value="HAMP"/>
    <property type="match status" value="1"/>
</dbReference>
<feature type="domain" description="Methyl-accepting transducer" evidence="6">
    <location>
        <begin position="488"/>
        <end position="724"/>
    </location>
</feature>
<dbReference type="STRING" id="1006576.DTL3_1208"/>
<protein>
    <submittedName>
        <fullName evidence="8">Methyl-accepting chemotaxis protein</fullName>
    </submittedName>
</protein>
<dbReference type="Gene3D" id="1.10.287.950">
    <property type="entry name" value="Methyl-accepting chemotaxis protein"/>
    <property type="match status" value="1"/>
</dbReference>
<dbReference type="SUPFAM" id="SSF58104">
    <property type="entry name" value="Methyl-accepting chemotaxis protein (MCP) signaling domain"/>
    <property type="match status" value="1"/>
</dbReference>
<dbReference type="GO" id="GO:0016020">
    <property type="term" value="C:membrane"/>
    <property type="evidence" value="ECO:0007669"/>
    <property type="project" value="InterPro"/>
</dbReference>
<dbReference type="EMBL" id="LN824141">
    <property type="protein sequence ID" value="CEP78509.1"/>
    <property type="molecule type" value="Genomic_DNA"/>
</dbReference>
<evidence type="ECO:0000313" key="9">
    <source>
        <dbReference type="Proteomes" id="UP000032809"/>
    </source>
</evidence>
<gene>
    <name evidence="8" type="ORF">DTL3_1208</name>
</gene>
<accession>A0A0C7P3Q3</accession>
<feature type="coiled-coil region" evidence="4">
    <location>
        <begin position="454"/>
        <end position="512"/>
    </location>
</feature>
<evidence type="ECO:0000259" key="7">
    <source>
        <dbReference type="PROSITE" id="PS50885"/>
    </source>
</evidence>
<comment type="similarity">
    <text evidence="2">Belongs to the methyl-accepting chemotaxis (MCP) protein family.</text>
</comment>
<dbReference type="PANTHER" id="PTHR32089">
    <property type="entry name" value="METHYL-ACCEPTING CHEMOTAXIS PROTEIN MCPB"/>
    <property type="match status" value="1"/>
</dbReference>
<feature type="domain" description="HAMP" evidence="7">
    <location>
        <begin position="415"/>
        <end position="469"/>
    </location>
</feature>
<reference evidence="9" key="1">
    <citation type="submission" date="2014-11" db="EMBL/GenBank/DDBJ databases">
        <authorList>
            <person name="Wibberg D."/>
        </authorList>
    </citation>
    <scope>NUCLEOTIDE SEQUENCE [LARGE SCALE GENOMIC DNA]</scope>
    <source>
        <strain evidence="9">L3</strain>
    </source>
</reference>
<feature type="transmembrane region" description="Helical" evidence="5">
    <location>
        <begin position="391"/>
        <end position="413"/>
    </location>
</feature>
<keyword evidence="4" id="KW-0175">Coiled coil</keyword>
<dbReference type="SMART" id="SM00304">
    <property type="entry name" value="HAMP"/>
    <property type="match status" value="1"/>
</dbReference>
<evidence type="ECO:0000256" key="4">
    <source>
        <dbReference type="SAM" id="Coils"/>
    </source>
</evidence>
<keyword evidence="5" id="KW-0472">Membrane</keyword>
<evidence type="ECO:0000256" key="3">
    <source>
        <dbReference type="PROSITE-ProRule" id="PRU00284"/>
    </source>
</evidence>
<dbReference type="Pfam" id="PF00015">
    <property type="entry name" value="MCPsignal"/>
    <property type="match status" value="1"/>
</dbReference>
<evidence type="ECO:0000256" key="1">
    <source>
        <dbReference type="ARBA" id="ARBA00023224"/>
    </source>
</evidence>
<evidence type="ECO:0000259" key="6">
    <source>
        <dbReference type="PROSITE" id="PS50111"/>
    </source>
</evidence>
<dbReference type="HOGENOM" id="CLU_362005_0_0_0"/>
<dbReference type="PANTHER" id="PTHR32089:SF112">
    <property type="entry name" value="LYSOZYME-LIKE PROTEIN-RELATED"/>
    <property type="match status" value="1"/>
</dbReference>
<dbReference type="PROSITE" id="PS50111">
    <property type="entry name" value="CHEMOTAXIS_TRANSDUC_2"/>
    <property type="match status" value="1"/>
</dbReference>
<keyword evidence="9" id="KW-1185">Reference proteome</keyword>
<dbReference type="InterPro" id="IPR003660">
    <property type="entry name" value="HAMP_dom"/>
</dbReference>
<organism evidence="8 9">
    <name type="scientific">Defluviitoga tunisiensis</name>
    <dbReference type="NCBI Taxonomy" id="1006576"/>
    <lineage>
        <taxon>Bacteria</taxon>
        <taxon>Thermotogati</taxon>
        <taxon>Thermotogota</taxon>
        <taxon>Thermotogae</taxon>
        <taxon>Petrotogales</taxon>
        <taxon>Petrotogaceae</taxon>
        <taxon>Defluviitoga</taxon>
    </lineage>
</organism>
<evidence type="ECO:0000313" key="8">
    <source>
        <dbReference type="EMBL" id="CEP78509.1"/>
    </source>
</evidence>
<dbReference type="RefSeq" id="WP_045087939.1">
    <property type="nucleotide sequence ID" value="NZ_LN824141.1"/>
</dbReference>
<dbReference type="KEGG" id="dtn:DTL3_1208"/>
<proteinExistence type="inferred from homology"/>
<keyword evidence="5" id="KW-1133">Transmembrane helix</keyword>
<evidence type="ECO:0000256" key="2">
    <source>
        <dbReference type="ARBA" id="ARBA00029447"/>
    </source>
</evidence>
<sequence length="774" mass="88202">MKPRDRENMNIKWFNKFSNKISIILLVLGLLPCIFLVIYITLSIQNKTLENEANISYVVEDLNNEYLKQINEYNDAVQEQLNSYNNYLKSQITLIEEEVSKQMKEMYTQSFDNSLKTLGTIFSNFLDSEKRTLEKTGKLIASDTILKEKTASKSISLMERYSILEPFVTTQEYNGMQLWILYPPNTAGTGVEVTSKNQTYKLQKKAETYSKGYEYTKQLNLDDFLKEIFTNILEIGYLTPVVKTKSFNSIPYFIGVFPIVDPIATNTVNGFLVIIEEFENQKLLEISKLLDASVTLYDKNYNFIYSNFPKDEIYIDENKLNAKFVTEEILNKPKRSYYFQTEEFDGLYIQISKDYQDFDASINIPLETSFDLPTLTAKEVTFEIDLGLNKIIRNTIIILIILILIIIFVSYLLSRRFGTQIRNFTKNLQRLSEGDLTVEISHVTQIKDEFDQMNKELNKTISSLKMMIKNLLEDSEQIIVSSKNVDEKSKLLKNTQQNLNSLLEQIKDLGDTVSKISSRFSEKIDELISNSRKVKNATENISKISNETITFANEGKKFVGSVLNVSNSVEELVKNSSVSVDNFSKEVEKINEFVKNISDIAKQTNLLALNASIEAARAGEAGKGFAVVAEEIRNLSEETSMTAMGISDKMINILNSLKTLAQGIQETNKKTNDLGNTIKVFEEGFNNLENSSKSLTSVVNDLTQSVREQNQTIEEFKNEIQGIESQTNTTISKLNIVEEGIKADSDAINSLLEQVEILNKIAHNLKEETSRFKI</sequence>
<dbReference type="Gene3D" id="6.10.340.10">
    <property type="match status" value="1"/>
</dbReference>
<dbReference type="SMART" id="SM00283">
    <property type="entry name" value="MA"/>
    <property type="match status" value="1"/>
</dbReference>
<feature type="transmembrane region" description="Helical" evidence="5">
    <location>
        <begin position="21"/>
        <end position="42"/>
    </location>
</feature>
<keyword evidence="5" id="KW-0812">Transmembrane</keyword>
<evidence type="ECO:0000256" key="5">
    <source>
        <dbReference type="SAM" id="Phobius"/>
    </source>
</evidence>
<dbReference type="Proteomes" id="UP000032809">
    <property type="component" value="Chromosome I"/>
</dbReference>
<keyword evidence="1 3" id="KW-0807">Transducer</keyword>